<dbReference type="Proteomes" id="UP000440578">
    <property type="component" value="Unassembled WGS sequence"/>
</dbReference>
<comment type="caution">
    <text evidence="1">The sequence shown here is derived from an EMBL/GenBank/DDBJ whole genome shotgun (WGS) entry which is preliminary data.</text>
</comment>
<accession>A0A6A4VDF4</accession>
<gene>
    <name evidence="1" type="ORF">FJT64_010235</name>
</gene>
<protein>
    <submittedName>
        <fullName evidence="1">Uncharacterized protein</fullName>
    </submittedName>
</protein>
<reference evidence="1 2" key="1">
    <citation type="submission" date="2019-07" db="EMBL/GenBank/DDBJ databases">
        <title>Draft genome assembly of a fouling barnacle, Amphibalanus amphitrite (Darwin, 1854): The first reference genome for Thecostraca.</title>
        <authorList>
            <person name="Kim W."/>
        </authorList>
    </citation>
    <scope>NUCLEOTIDE SEQUENCE [LARGE SCALE GENOMIC DNA]</scope>
    <source>
        <strain evidence="1">SNU_AA5</strain>
        <tissue evidence="1">Soma without cirri and trophi</tissue>
    </source>
</reference>
<name>A0A6A4VDF4_AMPAM</name>
<dbReference type="AlphaFoldDB" id="A0A6A4VDF4"/>
<keyword evidence="2" id="KW-1185">Reference proteome</keyword>
<organism evidence="1 2">
    <name type="scientific">Amphibalanus amphitrite</name>
    <name type="common">Striped barnacle</name>
    <name type="synonym">Balanus amphitrite</name>
    <dbReference type="NCBI Taxonomy" id="1232801"/>
    <lineage>
        <taxon>Eukaryota</taxon>
        <taxon>Metazoa</taxon>
        <taxon>Ecdysozoa</taxon>
        <taxon>Arthropoda</taxon>
        <taxon>Crustacea</taxon>
        <taxon>Multicrustacea</taxon>
        <taxon>Cirripedia</taxon>
        <taxon>Thoracica</taxon>
        <taxon>Thoracicalcarea</taxon>
        <taxon>Balanomorpha</taxon>
        <taxon>Balanoidea</taxon>
        <taxon>Balanidae</taxon>
        <taxon>Amphibalaninae</taxon>
        <taxon>Amphibalanus</taxon>
    </lineage>
</organism>
<sequence length="338" mass="38342">MQLSKMINMMPLRNMMISLRKMMMTLPQEMKMPLRKMAMPLREANMPLRKVVMPLRKMVMPLREMTEKRREHRRRAENATGEPPRAVKFALEEEKRIARGKLAVCNLLRCAIQVCKARSAAVHFETEVATASVMGSDVGNIQHSRKSFPKLIETVAKPIDHEISEALSAPLPSTGLPPHWWCTMDKSTPGRETNQSIMICPMVHGERCAIFIDAPPMVYSKLDEDLKDGKSDELAKQVASTLAAQLPSVDKQYWVGVSGDGFTSSNYAAYETTCSMFPTYIKALYDHRDMRHNTDDIFSELEYQVCGDDFAADLVCAIDIMRPVVVEMYRLEEIQPPP</sequence>
<evidence type="ECO:0000313" key="1">
    <source>
        <dbReference type="EMBL" id="KAF0291653.1"/>
    </source>
</evidence>
<evidence type="ECO:0000313" key="2">
    <source>
        <dbReference type="Proteomes" id="UP000440578"/>
    </source>
</evidence>
<proteinExistence type="predicted"/>
<dbReference type="EMBL" id="VIIS01001862">
    <property type="protein sequence ID" value="KAF0291653.1"/>
    <property type="molecule type" value="Genomic_DNA"/>
</dbReference>